<reference evidence="3" key="1">
    <citation type="journal article" date="2011" name="Science">
        <title>The plant cell wall-decomposing machinery underlies the functional diversity of forest fungi.</title>
        <authorList>
            <person name="Eastwood D.C."/>
            <person name="Floudas D."/>
            <person name="Binder M."/>
            <person name="Majcherczyk A."/>
            <person name="Schneider P."/>
            <person name="Aerts A."/>
            <person name="Asiegbu F.O."/>
            <person name="Baker S.E."/>
            <person name="Barry K."/>
            <person name="Bendiksby M."/>
            <person name="Blumentritt M."/>
            <person name="Coutinho P.M."/>
            <person name="Cullen D."/>
            <person name="de Vries R.P."/>
            <person name="Gathman A."/>
            <person name="Goodell B."/>
            <person name="Henrissat B."/>
            <person name="Ihrmark K."/>
            <person name="Kauserud H."/>
            <person name="Kohler A."/>
            <person name="LaButti K."/>
            <person name="Lapidus A."/>
            <person name="Lavin J.L."/>
            <person name="Lee Y.-H."/>
            <person name="Lindquist E."/>
            <person name="Lilly W."/>
            <person name="Lucas S."/>
            <person name="Morin E."/>
            <person name="Murat C."/>
            <person name="Oguiza J.A."/>
            <person name="Park J."/>
            <person name="Pisabarro A.G."/>
            <person name="Riley R."/>
            <person name="Rosling A."/>
            <person name="Salamov A."/>
            <person name="Schmidt O."/>
            <person name="Schmutz J."/>
            <person name="Skrede I."/>
            <person name="Stenlid J."/>
            <person name="Wiebenga A."/>
            <person name="Xie X."/>
            <person name="Kuees U."/>
            <person name="Hibbett D.S."/>
            <person name="Hoffmeister D."/>
            <person name="Hoegberg N."/>
            <person name="Martin F."/>
            <person name="Grigoriev I.V."/>
            <person name="Watkinson S.C."/>
        </authorList>
    </citation>
    <scope>NUCLEOTIDE SEQUENCE [LARGE SCALE GENOMIC DNA]</scope>
    <source>
        <strain evidence="3">strain S7.3</strain>
    </source>
</reference>
<evidence type="ECO:0000313" key="2">
    <source>
        <dbReference type="EMBL" id="EGO02441.1"/>
    </source>
</evidence>
<dbReference type="InParanoid" id="F8PLF9"/>
<dbReference type="OrthoDB" id="2669721at2759"/>
<accession>F8PLF9</accession>
<gene>
    <name evidence="2" type="ORF">SERLA73DRAFT_47761</name>
</gene>
<dbReference type="OMA" id="RENDGHY"/>
<keyword evidence="1" id="KW-0812">Transmembrane</keyword>
<dbReference type="STRING" id="936435.F8PLF9"/>
<keyword evidence="1" id="KW-0472">Membrane</keyword>
<evidence type="ECO:0000256" key="1">
    <source>
        <dbReference type="SAM" id="Phobius"/>
    </source>
</evidence>
<proteinExistence type="predicted"/>
<dbReference type="HOGENOM" id="CLU_007337_4_0_1"/>
<feature type="transmembrane region" description="Helical" evidence="1">
    <location>
        <begin position="338"/>
        <end position="354"/>
    </location>
</feature>
<organism evidence="3">
    <name type="scientific">Serpula lacrymans var. lacrymans (strain S7.3)</name>
    <name type="common">Dry rot fungus</name>
    <dbReference type="NCBI Taxonomy" id="936435"/>
    <lineage>
        <taxon>Eukaryota</taxon>
        <taxon>Fungi</taxon>
        <taxon>Dikarya</taxon>
        <taxon>Basidiomycota</taxon>
        <taxon>Agaricomycotina</taxon>
        <taxon>Agaricomycetes</taxon>
        <taxon>Agaricomycetidae</taxon>
        <taxon>Boletales</taxon>
        <taxon>Coniophorineae</taxon>
        <taxon>Serpulaceae</taxon>
        <taxon>Serpula</taxon>
    </lineage>
</organism>
<protein>
    <submittedName>
        <fullName evidence="2">Uncharacterized protein</fullName>
    </submittedName>
</protein>
<dbReference type="Proteomes" id="UP000008063">
    <property type="component" value="Unassembled WGS sequence"/>
</dbReference>
<evidence type="ECO:0000313" key="3">
    <source>
        <dbReference type="Proteomes" id="UP000008063"/>
    </source>
</evidence>
<dbReference type="EMBL" id="GL945476">
    <property type="protein sequence ID" value="EGO02441.1"/>
    <property type="molecule type" value="Genomic_DNA"/>
</dbReference>
<keyword evidence="3" id="KW-1185">Reference proteome</keyword>
<name>F8PLF9_SERL3</name>
<keyword evidence="1" id="KW-1133">Transmembrane helix</keyword>
<sequence>MGYRARTTAKIFESLSGDNNSLLSYNDFFYGQDYLDTVKDGSIRSENRVLMISLDSAQLFQNKPSDCWIYIWVVMVHPPDVWHKKKYMLPGGFIPGPIKPKILDSFIFLGFYHIAAVQSKGLPIWDALRDVYYISNLFIAIAISNGPGLVYCNGFVGYHGKNSCKAMCEQKGRHKPGETHYYPALFKPHNYDHNEIDFCQVLPSSLTTYQANLQYLVVSLNATQYKKHRLEMGISKPSIFLRPLPRSIPGLVIIQFYHIMHLIALNIPDLLISLWWKTIDCETTSNKGSWNWGVLVGDTWKTHGKAIVDSTSHLPGSFDCPRQNPAEKITSRYKAWEFFLYIYGLCPGILYGILPEKYWRNFCKLVFCVQIFNKHRISTSNLQQAHKKVLKFSAEFELLYYQQ</sequence>
<dbReference type="AlphaFoldDB" id="F8PLF9"/>